<dbReference type="Proteomes" id="UP000297703">
    <property type="component" value="Unassembled WGS sequence"/>
</dbReference>
<accession>A0A4D9E3S0</accession>
<dbReference type="EMBL" id="QXTE01000124">
    <property type="protein sequence ID" value="TFK04966.1"/>
    <property type="molecule type" value="Genomic_DNA"/>
</dbReference>
<proteinExistence type="predicted"/>
<feature type="compositionally biased region" description="Low complexity" evidence="1">
    <location>
        <begin position="177"/>
        <end position="195"/>
    </location>
</feature>
<evidence type="ECO:0000256" key="1">
    <source>
        <dbReference type="SAM" id="MobiDB-lite"/>
    </source>
</evidence>
<reference evidence="2 3" key="1">
    <citation type="submission" date="2019-04" db="EMBL/GenBank/DDBJ databases">
        <title>Draft genome of the big-headed turtle Platysternon megacephalum.</title>
        <authorList>
            <person name="Gong S."/>
        </authorList>
    </citation>
    <scope>NUCLEOTIDE SEQUENCE [LARGE SCALE GENOMIC DNA]</scope>
    <source>
        <strain evidence="2">DO16091913</strain>
        <tissue evidence="2">Muscle</tissue>
    </source>
</reference>
<comment type="caution">
    <text evidence="2">The sequence shown here is derived from an EMBL/GenBank/DDBJ whole genome shotgun (WGS) entry which is preliminary data.</text>
</comment>
<keyword evidence="2" id="KW-0647">Proteasome</keyword>
<dbReference type="Pfam" id="PF15482">
    <property type="entry name" value="CCER1"/>
    <property type="match status" value="1"/>
</dbReference>
<organism evidence="2 3">
    <name type="scientific">Platysternon megacephalum</name>
    <name type="common">big-headed turtle</name>
    <dbReference type="NCBI Taxonomy" id="55544"/>
    <lineage>
        <taxon>Eukaryota</taxon>
        <taxon>Metazoa</taxon>
        <taxon>Chordata</taxon>
        <taxon>Craniata</taxon>
        <taxon>Vertebrata</taxon>
        <taxon>Euteleostomi</taxon>
        <taxon>Archelosauria</taxon>
        <taxon>Testudinata</taxon>
        <taxon>Testudines</taxon>
        <taxon>Cryptodira</taxon>
        <taxon>Durocryptodira</taxon>
        <taxon>Testudinoidea</taxon>
        <taxon>Platysternidae</taxon>
        <taxon>Platysternon</taxon>
    </lineage>
</organism>
<dbReference type="OrthoDB" id="9451863at2759"/>
<protein>
    <submittedName>
        <fullName evidence="2">26S proteasome non-ATPase regulatory subunit 7</fullName>
    </submittedName>
</protein>
<evidence type="ECO:0000313" key="2">
    <source>
        <dbReference type="EMBL" id="TFK04966.1"/>
    </source>
</evidence>
<gene>
    <name evidence="2" type="ORF">DR999_PMT12467</name>
</gene>
<reference evidence="2 3" key="2">
    <citation type="submission" date="2019-04" db="EMBL/GenBank/DDBJ databases">
        <title>The genome sequence of big-headed turtle.</title>
        <authorList>
            <person name="Gong S."/>
        </authorList>
    </citation>
    <scope>NUCLEOTIDE SEQUENCE [LARGE SCALE GENOMIC DNA]</scope>
    <source>
        <strain evidence="2">DO16091913</strain>
        <tissue evidence="2">Muscle</tissue>
    </source>
</reference>
<name>A0A4D9E3S0_9SAUR</name>
<sequence>MLRREELITCGTGARGAPWEPARAGKEEEVPEAYQQQLKAGPPRRGCSRARWHHSWRGRTTTFSRKLLGSRTHAHYHQQQHYRASQRCYRPTRPRVLLSLRPVNMMGKRAPGMRAPRNTNQFLMREKYQLMHLRSDSVGTESGGSDSEMDPLDMDSYLGVLENSRGALMDFAEDSRSSSWSPPASSAATDSEPSSQQQLRFFGGGLADVHQEESLQYFPSEDDVIESETFMERDFHEFCSRIA</sequence>
<keyword evidence="3" id="KW-1185">Reference proteome</keyword>
<feature type="region of interest" description="Disordered" evidence="1">
    <location>
        <begin position="172"/>
        <end position="196"/>
    </location>
</feature>
<evidence type="ECO:0000313" key="3">
    <source>
        <dbReference type="Proteomes" id="UP000297703"/>
    </source>
</evidence>
<dbReference type="AlphaFoldDB" id="A0A4D9E3S0"/>
<dbReference type="InterPro" id="IPR027889">
    <property type="entry name" value="CCER1"/>
</dbReference>
<dbReference type="GO" id="GO:0000502">
    <property type="term" value="C:proteasome complex"/>
    <property type="evidence" value="ECO:0007669"/>
    <property type="project" value="UniProtKB-KW"/>
</dbReference>